<name>A0A5B9DIW1_9HYPH</name>
<keyword evidence="2" id="KW-1185">Reference proteome</keyword>
<proteinExistence type="predicted"/>
<reference evidence="1 2" key="1">
    <citation type="journal article" date="2015" name="Int. J. Syst. Evol. Microbiol.">
        <title>Youhaiella tibetensis gen. nov., sp. nov., isolated from subsurface sediment.</title>
        <authorList>
            <person name="Wang Y.X."/>
            <person name="Huang F.Q."/>
            <person name="Nogi Y."/>
            <person name="Pang S.J."/>
            <person name="Wang P.K."/>
            <person name="Lv J."/>
        </authorList>
    </citation>
    <scope>NUCLEOTIDE SEQUENCE [LARGE SCALE GENOMIC DNA]</scope>
    <source>
        <strain evidence="2">fig4</strain>
    </source>
</reference>
<protein>
    <submittedName>
        <fullName evidence="1">AAA family ATPase</fullName>
    </submittedName>
</protein>
<dbReference type="Pfam" id="PF13521">
    <property type="entry name" value="AAA_28"/>
    <property type="match status" value="1"/>
</dbReference>
<dbReference type="OrthoDB" id="5638848at2"/>
<dbReference type="InterPro" id="IPR027417">
    <property type="entry name" value="P-loop_NTPase"/>
</dbReference>
<accession>A0A5B9DIW1</accession>
<dbReference type="RefSeq" id="WP_147654980.1">
    <property type="nucleotide sequence ID" value="NZ_BMFM01000001.1"/>
</dbReference>
<evidence type="ECO:0000313" key="2">
    <source>
        <dbReference type="Proteomes" id="UP000321062"/>
    </source>
</evidence>
<dbReference type="AlphaFoldDB" id="A0A5B9DIW1"/>
<dbReference type="EMBL" id="CP041690">
    <property type="protein sequence ID" value="QEE19160.1"/>
    <property type="molecule type" value="Genomic_DNA"/>
</dbReference>
<gene>
    <name evidence="1" type="ORF">FNA67_02760</name>
</gene>
<organism evidence="1 2">
    <name type="scientific">Paradevosia tibetensis</name>
    <dbReference type="NCBI Taxonomy" id="1447062"/>
    <lineage>
        <taxon>Bacteria</taxon>
        <taxon>Pseudomonadati</taxon>
        <taxon>Pseudomonadota</taxon>
        <taxon>Alphaproteobacteria</taxon>
        <taxon>Hyphomicrobiales</taxon>
        <taxon>Devosiaceae</taxon>
        <taxon>Paradevosia</taxon>
    </lineage>
</organism>
<dbReference type="Proteomes" id="UP000321062">
    <property type="component" value="Chromosome"/>
</dbReference>
<sequence length="175" mass="19527">MPKYILTGAPGAGKTVLIRALEWQGHDVVNEAATDLIALDQAQGIAEPWTEQDFTARIARLQRQRLARAGGDTQFHDRSAICTLALARWLGHPVSVALAEAVEEARAQFEPLVFFPRLLGFITHTEARRISLEEARAFEAMHEAVYREQGFELFYLEPESIESRLQSLLGRIGSA</sequence>
<dbReference type="InterPro" id="IPR038727">
    <property type="entry name" value="NadR/Ttd14_AAA_dom"/>
</dbReference>
<dbReference type="Gene3D" id="3.40.50.300">
    <property type="entry name" value="P-loop containing nucleotide triphosphate hydrolases"/>
    <property type="match status" value="1"/>
</dbReference>
<dbReference type="KEGG" id="yti:FNA67_02760"/>
<evidence type="ECO:0000313" key="1">
    <source>
        <dbReference type="EMBL" id="QEE19160.1"/>
    </source>
</evidence>